<evidence type="ECO:0000313" key="2">
    <source>
        <dbReference type="Proteomes" id="UP001291930"/>
    </source>
</evidence>
<keyword evidence="2" id="KW-1185">Reference proteome</keyword>
<comment type="caution">
    <text evidence="1">The sequence shown here is derived from an EMBL/GenBank/DDBJ whole genome shotgun (WGS) entry which is preliminary data.</text>
</comment>
<reference evidence="2" key="1">
    <citation type="submission" date="2023-11" db="EMBL/GenBank/DDBJ databases">
        <title>Genome Sequence of Bacillus pseudomycoides stain BUPM19.</title>
        <authorList>
            <person name="Farhat A."/>
        </authorList>
    </citation>
    <scope>NUCLEOTIDE SEQUENCE [LARGE SCALE GENOMIC DNA]</scope>
    <source>
        <strain evidence="2">BUPM19</strain>
    </source>
</reference>
<proteinExistence type="predicted"/>
<accession>A0ABU5K5F0</accession>
<gene>
    <name evidence="1" type="ORF">U2I54_26745</name>
</gene>
<sequence>MEKHRGSRSESGACEGYITSLDDVSFIEKIGEKLGSTIKIENLVFSEVSVAELFFLIDQDRTEWHLQSYRQNLKGFVKELKRVSEELDKR</sequence>
<dbReference type="EMBL" id="JAXOVW010000168">
    <property type="protein sequence ID" value="MDZ5610511.1"/>
    <property type="molecule type" value="Genomic_DNA"/>
</dbReference>
<dbReference type="RefSeq" id="WP_374219714.1">
    <property type="nucleotide sequence ID" value="NZ_JAXOVW010000168.1"/>
</dbReference>
<organism evidence="1 2">
    <name type="scientific">Bacillus bingmayongensis</name>
    <dbReference type="NCBI Taxonomy" id="1150157"/>
    <lineage>
        <taxon>Bacteria</taxon>
        <taxon>Bacillati</taxon>
        <taxon>Bacillota</taxon>
        <taxon>Bacilli</taxon>
        <taxon>Bacillales</taxon>
        <taxon>Bacillaceae</taxon>
        <taxon>Bacillus</taxon>
    </lineage>
</organism>
<evidence type="ECO:0000313" key="1">
    <source>
        <dbReference type="EMBL" id="MDZ5610511.1"/>
    </source>
</evidence>
<protein>
    <submittedName>
        <fullName evidence="1">Uncharacterized protein</fullName>
    </submittedName>
</protein>
<dbReference type="Proteomes" id="UP001291930">
    <property type="component" value="Unassembled WGS sequence"/>
</dbReference>
<name>A0ABU5K5F0_9BACI</name>